<dbReference type="AlphaFoldDB" id="A0A8J8SHL3"/>
<dbReference type="EMBL" id="CP058649">
    <property type="protein sequence ID" value="QUI23696.1"/>
    <property type="molecule type" value="Genomic_DNA"/>
</dbReference>
<dbReference type="NCBIfam" id="TIGR00566">
    <property type="entry name" value="trpG_papA"/>
    <property type="match status" value="1"/>
</dbReference>
<evidence type="ECO:0000256" key="1">
    <source>
        <dbReference type="ARBA" id="ARBA00022962"/>
    </source>
</evidence>
<feature type="domain" description="Glutamine amidotransferase" evidence="2">
    <location>
        <begin position="3"/>
        <end position="185"/>
    </location>
</feature>
<dbReference type="PANTHER" id="PTHR43418">
    <property type="entry name" value="MULTIFUNCTIONAL TRYPTOPHAN BIOSYNTHESIS PROTEIN-RELATED"/>
    <property type="match status" value="1"/>
</dbReference>
<dbReference type="Proteomes" id="UP000683246">
    <property type="component" value="Chromosome"/>
</dbReference>
<dbReference type="PANTHER" id="PTHR43418:SF4">
    <property type="entry name" value="MULTIFUNCTIONAL TRYPTOPHAN BIOSYNTHESIS PROTEIN"/>
    <property type="match status" value="1"/>
</dbReference>
<evidence type="ECO:0000259" key="2">
    <source>
        <dbReference type="Pfam" id="PF00117"/>
    </source>
</evidence>
<dbReference type="Gene3D" id="3.40.50.880">
    <property type="match status" value="1"/>
</dbReference>
<dbReference type="PRINTS" id="PR00097">
    <property type="entry name" value="ANTSNTHASEII"/>
</dbReference>
<reference evidence="3" key="1">
    <citation type="submission" date="2020-07" db="EMBL/GenBank/DDBJ databases">
        <title>Vallitalea pronyensis genome.</title>
        <authorList>
            <person name="Postec A."/>
        </authorList>
    </citation>
    <scope>NUCLEOTIDE SEQUENCE</scope>
    <source>
        <strain evidence="3">FatNI3</strain>
    </source>
</reference>
<dbReference type="GO" id="GO:0000162">
    <property type="term" value="P:L-tryptophan biosynthetic process"/>
    <property type="evidence" value="ECO:0007669"/>
    <property type="project" value="TreeGrafter"/>
</dbReference>
<dbReference type="PRINTS" id="PR00099">
    <property type="entry name" value="CPSGATASE"/>
</dbReference>
<dbReference type="RefSeq" id="WP_212694381.1">
    <property type="nucleotide sequence ID" value="NZ_CP058649.1"/>
</dbReference>
<protein>
    <submittedName>
        <fullName evidence="3">Aminodeoxychorismate/anthranilate synthase component II</fullName>
    </submittedName>
</protein>
<dbReference type="PROSITE" id="PS51273">
    <property type="entry name" value="GATASE_TYPE_1"/>
    <property type="match status" value="1"/>
</dbReference>
<keyword evidence="4" id="KW-1185">Reference proteome</keyword>
<dbReference type="InterPro" id="IPR017926">
    <property type="entry name" value="GATASE"/>
</dbReference>
<keyword evidence="1" id="KW-0315">Glutamine amidotransferase</keyword>
<dbReference type="KEGG" id="vpy:HZI73_15970"/>
<dbReference type="SUPFAM" id="SSF52317">
    <property type="entry name" value="Class I glutamine amidotransferase-like"/>
    <property type="match status" value="1"/>
</dbReference>
<dbReference type="FunFam" id="3.40.50.880:FF:000003">
    <property type="entry name" value="Anthranilate synthase component II"/>
    <property type="match status" value="1"/>
</dbReference>
<evidence type="ECO:0000313" key="3">
    <source>
        <dbReference type="EMBL" id="QUI23696.1"/>
    </source>
</evidence>
<accession>A0A8J8SHL3</accession>
<evidence type="ECO:0000313" key="4">
    <source>
        <dbReference type="Proteomes" id="UP000683246"/>
    </source>
</evidence>
<dbReference type="InterPro" id="IPR006221">
    <property type="entry name" value="TrpG/PapA_dom"/>
</dbReference>
<dbReference type="PRINTS" id="PR00096">
    <property type="entry name" value="GATASE"/>
</dbReference>
<dbReference type="Pfam" id="PF00117">
    <property type="entry name" value="GATase"/>
    <property type="match status" value="1"/>
</dbReference>
<dbReference type="CDD" id="cd01743">
    <property type="entry name" value="GATase1_Anthranilate_Synthase"/>
    <property type="match status" value="1"/>
</dbReference>
<name>A0A8J8SHL3_9FIRM</name>
<gene>
    <name evidence="3" type="ORF">HZI73_15970</name>
</gene>
<dbReference type="InterPro" id="IPR029062">
    <property type="entry name" value="Class_I_gatase-like"/>
</dbReference>
<dbReference type="GO" id="GO:0004049">
    <property type="term" value="F:anthranilate synthase activity"/>
    <property type="evidence" value="ECO:0007669"/>
    <property type="project" value="TreeGrafter"/>
</dbReference>
<proteinExistence type="predicted"/>
<dbReference type="InterPro" id="IPR050472">
    <property type="entry name" value="Anth_synth/Amidotransfase"/>
</dbReference>
<dbReference type="GO" id="GO:0005829">
    <property type="term" value="C:cytosol"/>
    <property type="evidence" value="ECO:0007669"/>
    <property type="project" value="TreeGrafter"/>
</dbReference>
<organism evidence="3 4">
    <name type="scientific">Vallitalea pronyensis</name>
    <dbReference type="NCBI Taxonomy" id="1348613"/>
    <lineage>
        <taxon>Bacteria</taxon>
        <taxon>Bacillati</taxon>
        <taxon>Bacillota</taxon>
        <taxon>Clostridia</taxon>
        <taxon>Lachnospirales</taxon>
        <taxon>Vallitaleaceae</taxon>
        <taxon>Vallitalea</taxon>
    </lineage>
</organism>
<sequence length="195" mass="21710">MIVLIDNYDSFTYNLYQYLGEFEEDIRVYRNDKISVQEVMNMKPDHIVISPGPGRPDDAGICMSLIQVAAGKIPILGVCLGHQCIGQVFGGKVVHAKTIFHGKSSIIHHSGEGIFYGLDNPLKIARYHSLAVDFKSLPSCFEIMARTDDGEVMAIKHQDFQIVGLQFHPESVLTESGKKMIENFIGAKQNQLLIS</sequence>